<dbReference type="GO" id="GO:0005975">
    <property type="term" value="P:carbohydrate metabolic process"/>
    <property type="evidence" value="ECO:0007669"/>
    <property type="project" value="InterPro"/>
</dbReference>
<organism evidence="1 2">
    <name type="scientific">Geodia barretti</name>
    <name type="common">Barrett's horny sponge</name>
    <dbReference type="NCBI Taxonomy" id="519541"/>
    <lineage>
        <taxon>Eukaryota</taxon>
        <taxon>Metazoa</taxon>
        <taxon>Porifera</taxon>
        <taxon>Demospongiae</taxon>
        <taxon>Heteroscleromorpha</taxon>
        <taxon>Tetractinellida</taxon>
        <taxon>Astrophorina</taxon>
        <taxon>Geodiidae</taxon>
        <taxon>Geodia</taxon>
    </lineage>
</organism>
<dbReference type="PANTHER" id="PTHR30292">
    <property type="entry name" value="UNCHARACTERIZED PROTEIN YBGL-RELATED"/>
    <property type="match status" value="1"/>
</dbReference>
<proteinExistence type="inferred from homology"/>
<dbReference type="Pfam" id="PF03746">
    <property type="entry name" value="LamB_YcsF"/>
    <property type="match status" value="1"/>
</dbReference>
<accession>A0AA35XJE6</accession>
<dbReference type="NCBIfam" id="NF003814">
    <property type="entry name" value="PRK05406.1-3"/>
    <property type="match status" value="1"/>
</dbReference>
<gene>
    <name evidence="1" type="ORF">GBAR_LOCUS29459</name>
</gene>
<dbReference type="CDD" id="cd10787">
    <property type="entry name" value="LamB_YcsF_like"/>
    <property type="match status" value="1"/>
</dbReference>
<sequence>MTAKIDFNCDMGESFGMYKMGFDEEVIKHITSANIACGFHAGDPMWMRHTVDLALRHGVAIGAHPSFPDLNGFGRRNMVVSADEAKNDVTYQVGALQAFTADKKLQHVKPHGAMYNMAVNDESLAQAICESILEIDPDMILVALAGSRWLDIAEDMGLKVAREIFADRALNADGTLVSRSQPGSVIHDTAEVVERSLRMVTEGKATAITGEQIDVQADSLCLHGDTPGAVEMAASLKRELEAADVEILPLARILG</sequence>
<dbReference type="InterPro" id="IPR011330">
    <property type="entry name" value="Glyco_hydro/deAcase_b/a-brl"/>
</dbReference>
<dbReference type="SUPFAM" id="SSF88713">
    <property type="entry name" value="Glycoside hydrolase/deacetylase"/>
    <property type="match status" value="1"/>
</dbReference>
<dbReference type="EMBL" id="CASHTH010004130">
    <property type="protein sequence ID" value="CAI8053905.1"/>
    <property type="molecule type" value="Genomic_DNA"/>
</dbReference>
<dbReference type="PANTHER" id="PTHR30292:SF0">
    <property type="entry name" value="5-OXOPROLINASE SUBUNIT A"/>
    <property type="match status" value="1"/>
</dbReference>
<dbReference type="InterPro" id="IPR005501">
    <property type="entry name" value="LamB/YcsF/PxpA-like"/>
</dbReference>
<reference evidence="1" key="1">
    <citation type="submission" date="2023-03" db="EMBL/GenBank/DDBJ databases">
        <authorList>
            <person name="Steffen K."/>
            <person name="Cardenas P."/>
        </authorList>
    </citation>
    <scope>NUCLEOTIDE SEQUENCE</scope>
</reference>
<protein>
    <submittedName>
        <fullName evidence="1">5-oxoprolinase subunit A</fullName>
    </submittedName>
</protein>
<evidence type="ECO:0000313" key="2">
    <source>
        <dbReference type="Proteomes" id="UP001174909"/>
    </source>
</evidence>
<dbReference type="AlphaFoldDB" id="A0AA35XJE6"/>
<dbReference type="Proteomes" id="UP001174909">
    <property type="component" value="Unassembled WGS sequence"/>
</dbReference>
<name>A0AA35XJE6_GEOBA</name>
<dbReference type="HAMAP" id="MF_00691">
    <property type="entry name" value="PxpA"/>
    <property type="match status" value="1"/>
</dbReference>
<dbReference type="Gene3D" id="3.20.20.370">
    <property type="entry name" value="Glycoside hydrolase/deacetylase"/>
    <property type="match status" value="1"/>
</dbReference>
<evidence type="ECO:0000313" key="1">
    <source>
        <dbReference type="EMBL" id="CAI8053905.1"/>
    </source>
</evidence>
<dbReference type="NCBIfam" id="NF003816">
    <property type="entry name" value="PRK05406.1-5"/>
    <property type="match status" value="1"/>
</dbReference>
<comment type="caution">
    <text evidence="1">The sequence shown here is derived from an EMBL/GenBank/DDBJ whole genome shotgun (WGS) entry which is preliminary data.</text>
</comment>
<keyword evidence="2" id="KW-1185">Reference proteome</keyword>